<dbReference type="Gene3D" id="3.90.550.10">
    <property type="entry name" value="Spore Coat Polysaccharide Biosynthesis Protein SpsA, Chain A"/>
    <property type="match status" value="1"/>
</dbReference>
<proteinExistence type="predicted"/>
<protein>
    <submittedName>
        <fullName evidence="1">Glycosyltransferase family 2 protein</fullName>
    </submittedName>
</protein>
<gene>
    <name evidence="1" type="ORF">NYR02_01670</name>
</gene>
<comment type="caution">
    <text evidence="1">The sequence shown here is derived from an EMBL/GenBank/DDBJ whole genome shotgun (WGS) entry which is preliminary data.</text>
</comment>
<dbReference type="EMBL" id="JAOANI010000005">
    <property type="protein sequence ID" value="MCT7357728.1"/>
    <property type="molecule type" value="Genomic_DNA"/>
</dbReference>
<dbReference type="AlphaFoldDB" id="A0A9X2WCB7"/>
<dbReference type="InterPro" id="IPR029044">
    <property type="entry name" value="Nucleotide-diphossugar_trans"/>
</dbReference>
<dbReference type="SUPFAM" id="SSF53448">
    <property type="entry name" value="Nucleotide-diphospho-sugar transferases"/>
    <property type="match status" value="1"/>
</dbReference>
<reference evidence="1" key="2">
    <citation type="submission" date="2022-08" db="EMBL/GenBank/DDBJ databases">
        <authorList>
            <person name="Dong C."/>
        </authorList>
    </citation>
    <scope>NUCLEOTIDE SEQUENCE</scope>
    <source>
        <strain evidence="1">59MF3M-4</strain>
    </source>
</reference>
<evidence type="ECO:0000313" key="2">
    <source>
        <dbReference type="Proteomes" id="UP001147830"/>
    </source>
</evidence>
<name>A0A9X2WCB7_9GAMM</name>
<dbReference type="Pfam" id="PF13704">
    <property type="entry name" value="Glyco_tranf_2_4"/>
    <property type="match status" value="1"/>
</dbReference>
<accession>A0A9X2WCB7</accession>
<sequence>MLHKTLQYWAHRLTRKGPIRLAMTLLVRNEIDIIEDNIRFHAAQGVDCFAVMDNGSTDGTRELLETLKSEFDLHVIDQPAQNYQQALWMTQLAEYARTALKADLVISNDADEFWLAAEGTTLKDHLHADDSVITLKRRNMVLTEECQQPGYHYSQAQYAVKNPILYSSDTQINDTAVSMLLVKISPKTIVNPHGLIKLKGGNHRAKHGWRWVNAREDSGITVYHYPIRNYAQFEANIINRQRLLRDTNARMGDHYRRWVKLYEQGLLEQEFGKFILSASDIETTSRIGLTEKCPAIVNAFERSLNRPV</sequence>
<dbReference type="RefSeq" id="WP_260974661.1">
    <property type="nucleotide sequence ID" value="NZ_JAOANI010000005.1"/>
</dbReference>
<keyword evidence="2" id="KW-1185">Reference proteome</keyword>
<dbReference type="Proteomes" id="UP001147830">
    <property type="component" value="Unassembled WGS sequence"/>
</dbReference>
<organism evidence="1 2">
    <name type="scientific">Thalassolituus pacificus</name>
    <dbReference type="NCBI Taxonomy" id="2975440"/>
    <lineage>
        <taxon>Bacteria</taxon>
        <taxon>Pseudomonadati</taxon>
        <taxon>Pseudomonadota</taxon>
        <taxon>Gammaproteobacteria</taxon>
        <taxon>Oceanospirillales</taxon>
        <taxon>Oceanospirillaceae</taxon>
        <taxon>Thalassolituus</taxon>
    </lineage>
</organism>
<evidence type="ECO:0000313" key="1">
    <source>
        <dbReference type="EMBL" id="MCT7357728.1"/>
    </source>
</evidence>
<reference evidence="1" key="1">
    <citation type="journal article" date="2022" name="Front. Microbiol.">
        <title>Genome-based taxonomic rearrangement of Oceanobacter-related bacteria including the description of Thalassolituus hydrocarbonoclasticus sp. nov. and Thalassolituus pacificus sp. nov. and emended description of the genus Thalassolituus.</title>
        <authorList>
            <person name="Dong C."/>
            <person name="Wei L."/>
            <person name="Wang J."/>
            <person name="Lai Q."/>
            <person name="Huang Z."/>
            <person name="Shao Z."/>
        </authorList>
    </citation>
    <scope>NUCLEOTIDE SEQUENCE</scope>
    <source>
        <strain evidence="1">59MF3M-4</strain>
    </source>
</reference>